<dbReference type="SMART" id="SM00387">
    <property type="entry name" value="HATPase_c"/>
    <property type="match status" value="1"/>
</dbReference>
<evidence type="ECO:0000256" key="5">
    <source>
        <dbReference type="ARBA" id="ARBA00022679"/>
    </source>
</evidence>
<dbReference type="PROSITE" id="PS50109">
    <property type="entry name" value="HIS_KIN"/>
    <property type="match status" value="1"/>
</dbReference>
<dbReference type="RefSeq" id="WP_234925924.1">
    <property type="nucleotide sequence ID" value="NZ_BAAACS010000017.1"/>
</dbReference>
<dbReference type="InterPro" id="IPR003661">
    <property type="entry name" value="HisK_dim/P_dom"/>
</dbReference>
<keyword evidence="8" id="KW-0472">Membrane</keyword>
<dbReference type="Pfam" id="PF02518">
    <property type="entry name" value="HATPase_c"/>
    <property type="match status" value="1"/>
</dbReference>
<evidence type="ECO:0000259" key="9">
    <source>
        <dbReference type="PROSITE" id="PS50109"/>
    </source>
</evidence>
<dbReference type="Proteomes" id="UP000767291">
    <property type="component" value="Unassembled WGS sequence"/>
</dbReference>
<dbReference type="EC" id="2.7.13.3" evidence="3"/>
<protein>
    <recommendedName>
        <fullName evidence="3">histidine kinase</fullName>
        <ecNumber evidence="3">2.7.13.3</ecNumber>
    </recommendedName>
</protein>
<evidence type="ECO:0000313" key="11">
    <source>
        <dbReference type="Proteomes" id="UP000767291"/>
    </source>
</evidence>
<dbReference type="Gene3D" id="3.30.565.10">
    <property type="entry name" value="Histidine kinase-like ATPase, C-terminal domain"/>
    <property type="match status" value="1"/>
</dbReference>
<dbReference type="InterPro" id="IPR003594">
    <property type="entry name" value="HATPase_dom"/>
</dbReference>
<evidence type="ECO:0000256" key="8">
    <source>
        <dbReference type="SAM" id="Phobius"/>
    </source>
</evidence>
<keyword evidence="8" id="KW-0812">Transmembrane</keyword>
<dbReference type="InterPro" id="IPR005467">
    <property type="entry name" value="His_kinase_dom"/>
</dbReference>
<comment type="catalytic activity">
    <reaction evidence="1">
        <text>ATP + protein L-histidine = ADP + protein N-phospho-L-histidine.</text>
        <dbReference type="EC" id="2.7.13.3"/>
    </reaction>
</comment>
<dbReference type="Pfam" id="PF00512">
    <property type="entry name" value="HisKA"/>
    <property type="match status" value="1"/>
</dbReference>
<accession>A0ABS4E7H8</accession>
<dbReference type="InterPro" id="IPR036890">
    <property type="entry name" value="HATPase_C_sf"/>
</dbReference>
<keyword evidence="11" id="KW-1185">Reference proteome</keyword>
<keyword evidence="6 10" id="KW-0418">Kinase</keyword>
<organism evidence="10 11">
    <name type="scientific">Metaclostridioides mangenotii</name>
    <dbReference type="NCBI Taxonomy" id="1540"/>
    <lineage>
        <taxon>Bacteria</taxon>
        <taxon>Bacillati</taxon>
        <taxon>Bacillota</taxon>
        <taxon>Clostridia</taxon>
        <taxon>Peptostreptococcales</taxon>
        <taxon>Peptostreptococcaceae</taxon>
        <taxon>Metaclostridioides</taxon>
    </lineage>
</organism>
<proteinExistence type="predicted"/>
<evidence type="ECO:0000256" key="2">
    <source>
        <dbReference type="ARBA" id="ARBA00004370"/>
    </source>
</evidence>
<evidence type="ECO:0000256" key="6">
    <source>
        <dbReference type="ARBA" id="ARBA00022777"/>
    </source>
</evidence>
<dbReference type="InterPro" id="IPR004358">
    <property type="entry name" value="Sig_transdc_His_kin-like_C"/>
</dbReference>
<keyword evidence="8" id="KW-1133">Transmembrane helix</keyword>
<dbReference type="CDD" id="cd00082">
    <property type="entry name" value="HisKA"/>
    <property type="match status" value="1"/>
</dbReference>
<dbReference type="GO" id="GO:0016301">
    <property type="term" value="F:kinase activity"/>
    <property type="evidence" value="ECO:0007669"/>
    <property type="project" value="UniProtKB-KW"/>
</dbReference>
<dbReference type="InterPro" id="IPR036097">
    <property type="entry name" value="HisK_dim/P_sf"/>
</dbReference>
<dbReference type="EMBL" id="JAGGJX010000001">
    <property type="protein sequence ID" value="MBP1853906.1"/>
    <property type="molecule type" value="Genomic_DNA"/>
</dbReference>
<evidence type="ECO:0000256" key="7">
    <source>
        <dbReference type="ARBA" id="ARBA00023012"/>
    </source>
</evidence>
<dbReference type="SUPFAM" id="SSF47384">
    <property type="entry name" value="Homodimeric domain of signal transducing histidine kinase"/>
    <property type="match status" value="1"/>
</dbReference>
<evidence type="ECO:0000256" key="1">
    <source>
        <dbReference type="ARBA" id="ARBA00000085"/>
    </source>
</evidence>
<sequence length="411" mass="47523">MSIKYKLFSITTSLLLGLALAIYLILYFMLPSYYHEYKIDSLEGQLQYLTKTSSSDDIGVLEEKLYYMAKDQNLAILLKDHNGRVVYGKNEVVLLKYSRYMSSNINDEYRVTMPISTSDSVDTYTLEIIMPLQPIDEASEVIRKLMPYIIAVAIIIAVIGAFIYSNVITKPLIDIIEIERKQENKRKDFVATISHELKTPITIISGQIEGMIYNVGKYSDRDTYLKKSYDCTQELKDLVDEMIEISKMEILDQDLSLGNENRQFINMSELLQDLVKRQLFLIEEKNIETVLSIQDEVIVLVNIERISRAINNIINNAIKYTPDREKIFVKLYKKNNARAILEVENTGVTIEKKYLEEIFTPFYRIEKSRSRKTGGSGLGLYIVSQILKGHGFDYCMKNKENSVVFRIEFKI</sequence>
<keyword evidence="5" id="KW-0808">Transferase</keyword>
<dbReference type="PANTHER" id="PTHR45453">
    <property type="entry name" value="PHOSPHATE REGULON SENSOR PROTEIN PHOR"/>
    <property type="match status" value="1"/>
</dbReference>
<reference evidence="10 11" key="1">
    <citation type="submission" date="2021-03" db="EMBL/GenBank/DDBJ databases">
        <title>Genomic Encyclopedia of Type Strains, Phase IV (KMG-IV): sequencing the most valuable type-strain genomes for metagenomic binning, comparative biology and taxonomic classification.</title>
        <authorList>
            <person name="Goeker M."/>
        </authorList>
    </citation>
    <scope>NUCLEOTIDE SEQUENCE [LARGE SCALE GENOMIC DNA]</scope>
    <source>
        <strain evidence="10 11">DSM 1289</strain>
    </source>
</reference>
<dbReference type="SMART" id="SM00388">
    <property type="entry name" value="HisKA"/>
    <property type="match status" value="1"/>
</dbReference>
<name>A0ABS4E7H8_9FIRM</name>
<feature type="transmembrane region" description="Helical" evidence="8">
    <location>
        <begin position="145"/>
        <end position="164"/>
    </location>
</feature>
<feature type="domain" description="Histidine kinase" evidence="9">
    <location>
        <begin position="192"/>
        <end position="411"/>
    </location>
</feature>
<keyword evidence="7" id="KW-0902">Two-component regulatory system</keyword>
<dbReference type="PANTHER" id="PTHR45453:SF3">
    <property type="entry name" value="HISTIDINE KINASE"/>
    <property type="match status" value="1"/>
</dbReference>
<comment type="subcellular location">
    <subcellularLocation>
        <location evidence="2">Membrane</location>
    </subcellularLocation>
</comment>
<evidence type="ECO:0000313" key="10">
    <source>
        <dbReference type="EMBL" id="MBP1853906.1"/>
    </source>
</evidence>
<evidence type="ECO:0000256" key="4">
    <source>
        <dbReference type="ARBA" id="ARBA00022553"/>
    </source>
</evidence>
<dbReference type="InterPro" id="IPR050351">
    <property type="entry name" value="BphY/WalK/GraS-like"/>
</dbReference>
<evidence type="ECO:0000256" key="3">
    <source>
        <dbReference type="ARBA" id="ARBA00012438"/>
    </source>
</evidence>
<keyword evidence="4" id="KW-0597">Phosphoprotein</keyword>
<feature type="transmembrane region" description="Helical" evidence="8">
    <location>
        <begin position="7"/>
        <end position="30"/>
    </location>
</feature>
<dbReference type="Gene3D" id="1.10.287.130">
    <property type="match status" value="1"/>
</dbReference>
<comment type="caution">
    <text evidence="10">The sequence shown here is derived from an EMBL/GenBank/DDBJ whole genome shotgun (WGS) entry which is preliminary data.</text>
</comment>
<gene>
    <name evidence="10" type="ORF">J2Z43_000296</name>
</gene>
<dbReference type="SUPFAM" id="SSF55874">
    <property type="entry name" value="ATPase domain of HSP90 chaperone/DNA topoisomerase II/histidine kinase"/>
    <property type="match status" value="1"/>
</dbReference>
<dbReference type="PRINTS" id="PR00344">
    <property type="entry name" value="BCTRLSENSOR"/>
</dbReference>